<dbReference type="KEGG" id="strg:SRT_00930"/>
<evidence type="ECO:0000313" key="1">
    <source>
        <dbReference type="EMBL" id="BAQ23354.1"/>
    </source>
</evidence>
<dbReference type="Proteomes" id="UP000217758">
    <property type="component" value="Chromosome"/>
</dbReference>
<dbReference type="AlphaFoldDB" id="A0A1L7LGM9"/>
<protein>
    <submittedName>
        <fullName evidence="1">Transposase, IS4 family</fullName>
    </submittedName>
</protein>
<reference evidence="1 2" key="1">
    <citation type="journal article" date="2016" name="Microbiol. Immunol.">
        <title>Complete genome sequence of Streptococcus troglodytae TKU31 isolated from the oral cavity of a chimpanzee (Pan troglodytes).</title>
        <authorList>
            <person name="Okamoto M."/>
            <person name="Naito M."/>
            <person name="Miyanohara M."/>
            <person name="Imai S."/>
            <person name="Nomura Y."/>
            <person name="Saito W."/>
            <person name="Momoi Y."/>
            <person name="Takada K."/>
            <person name="Miyabe-Nishiwaki T."/>
            <person name="Tomonaga M."/>
            <person name="Hanada N."/>
        </authorList>
    </citation>
    <scope>NUCLEOTIDE SEQUENCE [LARGE SCALE GENOMIC DNA]</scope>
    <source>
        <strain evidence="2">TKU 31</strain>
    </source>
</reference>
<sequence>MCRLFIGDTVLEKLAFIVELRYLVPLLKLIHQWMSKQFFHDDTAIIDSFPLPLCLPAGNGEAKALKEQADISYKPSKKM</sequence>
<name>A0A1L7LGM9_9STRE</name>
<gene>
    <name evidence="1" type="ORF">SRT_00930</name>
</gene>
<organism evidence="1 2">
    <name type="scientific">Streptococcus troglodytae</name>
    <dbReference type="NCBI Taxonomy" id="1111760"/>
    <lineage>
        <taxon>Bacteria</taxon>
        <taxon>Bacillati</taxon>
        <taxon>Bacillota</taxon>
        <taxon>Bacilli</taxon>
        <taxon>Lactobacillales</taxon>
        <taxon>Streptococcaceae</taxon>
        <taxon>Streptococcus</taxon>
    </lineage>
</organism>
<dbReference type="EMBL" id="AP014612">
    <property type="protein sequence ID" value="BAQ23354.1"/>
    <property type="molecule type" value="Genomic_DNA"/>
</dbReference>
<evidence type="ECO:0000313" key="2">
    <source>
        <dbReference type="Proteomes" id="UP000217758"/>
    </source>
</evidence>
<keyword evidence="2" id="KW-1185">Reference proteome</keyword>
<accession>A0A1L7LGM9</accession>
<proteinExistence type="predicted"/>